<name>A0AAD2YJL3_PARDI</name>
<keyword evidence="6" id="KW-0411">Iron-sulfur</keyword>
<keyword evidence="2" id="KW-0004">4Fe-4S</keyword>
<evidence type="ECO:0000256" key="3">
    <source>
        <dbReference type="ARBA" id="ARBA00022691"/>
    </source>
</evidence>
<accession>A0AAD2YJL3</accession>
<dbReference type="InterPro" id="IPR013785">
    <property type="entry name" value="Aldolase_TIM"/>
</dbReference>
<dbReference type="InterPro" id="IPR000385">
    <property type="entry name" value="MoaA_NifB_PqqE_Fe-S-bd_CS"/>
</dbReference>
<dbReference type="RefSeq" id="WP_005864122.1">
    <property type="nucleotide sequence ID" value="NZ_JH976486.1"/>
</dbReference>
<dbReference type="InterPro" id="IPR058240">
    <property type="entry name" value="rSAM_sf"/>
</dbReference>
<evidence type="ECO:0000313" key="8">
    <source>
        <dbReference type="Proteomes" id="UP000006262"/>
    </source>
</evidence>
<dbReference type="PROSITE" id="PS01305">
    <property type="entry name" value="MOAA_NIFB_PQQE"/>
    <property type="match status" value="1"/>
</dbReference>
<dbReference type="Gene3D" id="3.20.20.70">
    <property type="entry name" value="Aldolase class I"/>
    <property type="match status" value="1"/>
</dbReference>
<keyword evidence="3" id="KW-0949">S-adenosyl-L-methionine</keyword>
<evidence type="ECO:0000256" key="5">
    <source>
        <dbReference type="ARBA" id="ARBA00023004"/>
    </source>
</evidence>
<dbReference type="GO" id="GO:0051539">
    <property type="term" value="F:4 iron, 4 sulfur cluster binding"/>
    <property type="evidence" value="ECO:0007669"/>
    <property type="project" value="UniProtKB-KW"/>
</dbReference>
<keyword evidence="5" id="KW-0408">Iron</keyword>
<dbReference type="SUPFAM" id="SSF102114">
    <property type="entry name" value="Radical SAM enzymes"/>
    <property type="match status" value="1"/>
</dbReference>
<dbReference type="Proteomes" id="UP000006262">
    <property type="component" value="Unassembled WGS sequence"/>
</dbReference>
<dbReference type="AlphaFoldDB" id="A0AAD2YJL3"/>
<dbReference type="GO" id="GO:0003824">
    <property type="term" value="F:catalytic activity"/>
    <property type="evidence" value="ECO:0007669"/>
    <property type="project" value="InterPro"/>
</dbReference>
<comment type="cofactor">
    <cofactor evidence="1">
        <name>[4Fe-4S] cluster</name>
        <dbReference type="ChEBI" id="CHEBI:49883"/>
    </cofactor>
</comment>
<dbReference type="EMBL" id="AGZN01000012">
    <property type="protein sequence ID" value="EKN29707.1"/>
    <property type="molecule type" value="Genomic_DNA"/>
</dbReference>
<dbReference type="GO" id="GO:0046872">
    <property type="term" value="F:metal ion binding"/>
    <property type="evidence" value="ECO:0007669"/>
    <property type="project" value="UniProtKB-KW"/>
</dbReference>
<evidence type="ECO:0000256" key="2">
    <source>
        <dbReference type="ARBA" id="ARBA00022485"/>
    </source>
</evidence>
<sequence length="126" mass="15062">MEDLFKTYKRNVALGINIDNLYYIYDRSSNNILEVSKYIYENLDYLSLFESSIENIFINKKLSANYFNQWIPKLNTLKQNIDNTLSELTLNITETCNFRCKYCFFNKKNRRIILQINVLKNSKKSS</sequence>
<organism evidence="7 8">
    <name type="scientific">Parabacteroides distasonis CL09T03C24</name>
    <dbReference type="NCBI Taxonomy" id="999417"/>
    <lineage>
        <taxon>Bacteria</taxon>
        <taxon>Pseudomonadati</taxon>
        <taxon>Bacteroidota</taxon>
        <taxon>Bacteroidia</taxon>
        <taxon>Bacteroidales</taxon>
        <taxon>Tannerellaceae</taxon>
        <taxon>Parabacteroides</taxon>
    </lineage>
</organism>
<evidence type="ECO:0000313" key="7">
    <source>
        <dbReference type="EMBL" id="EKN29707.1"/>
    </source>
</evidence>
<comment type="caution">
    <text evidence="7">The sequence shown here is derived from an EMBL/GenBank/DDBJ whole genome shotgun (WGS) entry which is preliminary data.</text>
</comment>
<evidence type="ECO:0000256" key="1">
    <source>
        <dbReference type="ARBA" id="ARBA00001966"/>
    </source>
</evidence>
<evidence type="ECO:0000256" key="4">
    <source>
        <dbReference type="ARBA" id="ARBA00022723"/>
    </source>
</evidence>
<evidence type="ECO:0000256" key="6">
    <source>
        <dbReference type="ARBA" id="ARBA00023014"/>
    </source>
</evidence>
<proteinExistence type="predicted"/>
<gene>
    <name evidence="7" type="ORF">HMPREF1059_01308</name>
</gene>
<keyword evidence="4" id="KW-0479">Metal-binding</keyword>
<protein>
    <submittedName>
        <fullName evidence="7">Uncharacterized protein</fullName>
    </submittedName>
</protein>
<reference evidence="7 8" key="1">
    <citation type="submission" date="2012-02" db="EMBL/GenBank/DDBJ databases">
        <title>The Genome Sequence of Parabacteroides distasonis CL09T03C24.</title>
        <authorList>
            <consortium name="The Broad Institute Genome Sequencing Platform"/>
            <person name="Earl A."/>
            <person name="Ward D."/>
            <person name="Feldgarden M."/>
            <person name="Gevers D."/>
            <person name="Zitomersky N.L."/>
            <person name="Coyne M.J."/>
            <person name="Comstock L.E."/>
            <person name="Young S.K."/>
            <person name="Zeng Q."/>
            <person name="Gargeya S."/>
            <person name="Fitzgerald M."/>
            <person name="Haas B."/>
            <person name="Abouelleil A."/>
            <person name="Alvarado L."/>
            <person name="Arachchi H.M."/>
            <person name="Berlin A."/>
            <person name="Chapman S.B."/>
            <person name="Gearin G."/>
            <person name="Goldberg J."/>
            <person name="Griggs A."/>
            <person name="Gujja S."/>
            <person name="Hansen M."/>
            <person name="Heiman D."/>
            <person name="Howarth C."/>
            <person name="Larimer J."/>
            <person name="Lui A."/>
            <person name="MacDonald P.J.P."/>
            <person name="McCowen C."/>
            <person name="Montmayeur A."/>
            <person name="Murphy C."/>
            <person name="Neiman D."/>
            <person name="Pearson M."/>
            <person name="Priest M."/>
            <person name="Roberts A."/>
            <person name="Saif S."/>
            <person name="Shea T."/>
            <person name="Sisk P."/>
            <person name="Stolte C."/>
            <person name="Sykes S."/>
            <person name="Wortman J."/>
            <person name="Nusbaum C."/>
            <person name="Birren B."/>
        </authorList>
    </citation>
    <scope>NUCLEOTIDE SEQUENCE [LARGE SCALE GENOMIC DNA]</scope>
    <source>
        <strain evidence="7 8">CL09T03C24</strain>
    </source>
</reference>